<dbReference type="SUPFAM" id="SSF48317">
    <property type="entry name" value="Acid phosphatase/Vanadium-dependent haloperoxidase"/>
    <property type="match status" value="1"/>
</dbReference>
<evidence type="ECO:0000313" key="3">
    <source>
        <dbReference type="EMBL" id="GIZ50713.1"/>
    </source>
</evidence>
<evidence type="ECO:0000259" key="2">
    <source>
        <dbReference type="SMART" id="SM00014"/>
    </source>
</evidence>
<evidence type="ECO:0000256" key="1">
    <source>
        <dbReference type="SAM" id="Phobius"/>
    </source>
</evidence>
<evidence type="ECO:0000313" key="4">
    <source>
        <dbReference type="Proteomes" id="UP000887222"/>
    </source>
</evidence>
<feature type="transmembrane region" description="Helical" evidence="1">
    <location>
        <begin position="13"/>
        <end position="29"/>
    </location>
</feature>
<keyword evidence="1" id="KW-0812">Transmembrane</keyword>
<accession>A0ABQ4Q0T8</accession>
<comment type="caution">
    <text evidence="3">The sequence shown here is derived from an EMBL/GenBank/DDBJ whole genome shotgun (WGS) entry which is preliminary data.</text>
</comment>
<feature type="transmembrane region" description="Helical" evidence="1">
    <location>
        <begin position="128"/>
        <end position="146"/>
    </location>
</feature>
<feature type="domain" description="Phosphatidic acid phosphatase type 2/haloperoxidase" evidence="2">
    <location>
        <begin position="16"/>
        <end position="143"/>
    </location>
</feature>
<proteinExistence type="predicted"/>
<sequence length="216" mass="23280">MITWTEITHFGDLTITAFAALAIAAWLLAEGEQRLAFWWSLLFSFGMAIVVATKIAFIGWGIGIRAIDFAGFSGHAMRATAVLPVLFYLMLERAPRSLRALGALAGLAGGMLVGVSRVALHAHSVSEIALGFLLGASVSVGFLWIASCTLRRHVFTPLRLSLSLLALLHAPYVYPAPTQQWLTKVTLLITGHEQPVSRGAWREGRGPSAKDGTSIQ</sequence>
<name>A0ABQ4Q0T8_9BURK</name>
<dbReference type="InterPro" id="IPR000326">
    <property type="entry name" value="PAP2/HPO"/>
</dbReference>
<dbReference type="InterPro" id="IPR036938">
    <property type="entry name" value="PAP2/HPO_sf"/>
</dbReference>
<feature type="transmembrane region" description="Helical" evidence="1">
    <location>
        <begin position="36"/>
        <end position="63"/>
    </location>
</feature>
<dbReference type="Pfam" id="PF01569">
    <property type="entry name" value="PAP2"/>
    <property type="match status" value="1"/>
</dbReference>
<keyword evidence="4" id="KW-1185">Reference proteome</keyword>
<dbReference type="Gene3D" id="1.20.144.10">
    <property type="entry name" value="Phosphatidic acid phosphatase type 2/haloperoxidase"/>
    <property type="match status" value="1"/>
</dbReference>
<dbReference type="RefSeq" id="WP_220806895.1">
    <property type="nucleotide sequence ID" value="NZ_BPMK01000003.1"/>
</dbReference>
<feature type="transmembrane region" description="Helical" evidence="1">
    <location>
        <begin position="69"/>
        <end position="89"/>
    </location>
</feature>
<reference evidence="3 4" key="1">
    <citation type="journal article" date="2022" name="Int. J. Syst. Evol. Microbiol.">
        <title>Noviherbaspirillum aridicola sp. nov., isolated from an arid soil in Pakistan.</title>
        <authorList>
            <person name="Khan I.U."/>
            <person name="Saqib M."/>
            <person name="Amin A."/>
            <person name="Hussain F."/>
            <person name="Li L."/>
            <person name="Liu Y.H."/>
            <person name="Fang B.Z."/>
            <person name="Ahmed I."/>
            <person name="Li W.J."/>
        </authorList>
    </citation>
    <scope>NUCLEOTIDE SEQUENCE [LARGE SCALE GENOMIC DNA]</scope>
    <source>
        <strain evidence="3 4">NCCP-691</strain>
    </source>
</reference>
<organism evidence="3 4">
    <name type="scientific">Noviherbaspirillum aridicola</name>
    <dbReference type="NCBI Taxonomy" id="2849687"/>
    <lineage>
        <taxon>Bacteria</taxon>
        <taxon>Pseudomonadati</taxon>
        <taxon>Pseudomonadota</taxon>
        <taxon>Betaproteobacteria</taxon>
        <taxon>Burkholderiales</taxon>
        <taxon>Oxalobacteraceae</taxon>
        <taxon>Noviherbaspirillum</taxon>
    </lineage>
</organism>
<keyword evidence="1" id="KW-0472">Membrane</keyword>
<dbReference type="EMBL" id="BPMK01000003">
    <property type="protein sequence ID" value="GIZ50713.1"/>
    <property type="molecule type" value="Genomic_DNA"/>
</dbReference>
<gene>
    <name evidence="3" type="ORF">NCCP691_07270</name>
</gene>
<keyword evidence="1" id="KW-1133">Transmembrane helix</keyword>
<protein>
    <submittedName>
        <fullName evidence="3">Phosphoesterase</fullName>
    </submittedName>
</protein>
<feature type="transmembrane region" description="Helical" evidence="1">
    <location>
        <begin position="101"/>
        <end position="122"/>
    </location>
</feature>
<dbReference type="Proteomes" id="UP000887222">
    <property type="component" value="Unassembled WGS sequence"/>
</dbReference>
<dbReference type="SMART" id="SM00014">
    <property type="entry name" value="acidPPc"/>
    <property type="match status" value="1"/>
</dbReference>